<evidence type="ECO:0000313" key="2">
    <source>
        <dbReference type="Proteomes" id="UP000637423"/>
    </source>
</evidence>
<protein>
    <submittedName>
        <fullName evidence="1">Molybdopterin synthase sulfur carrier subunit</fullName>
    </submittedName>
</protein>
<gene>
    <name evidence="1" type="primary">moaD</name>
    <name evidence="1" type="ORF">GCM10011396_53350</name>
</gene>
<organism evidence="1 2">
    <name type="scientific">Undibacterium terreum</name>
    <dbReference type="NCBI Taxonomy" id="1224302"/>
    <lineage>
        <taxon>Bacteria</taxon>
        <taxon>Pseudomonadati</taxon>
        <taxon>Pseudomonadota</taxon>
        <taxon>Betaproteobacteria</taxon>
        <taxon>Burkholderiales</taxon>
        <taxon>Oxalobacteraceae</taxon>
        <taxon>Undibacterium</taxon>
    </lineage>
</organism>
<evidence type="ECO:0000313" key="1">
    <source>
        <dbReference type="EMBL" id="GGC99149.1"/>
    </source>
</evidence>
<dbReference type="NCBIfam" id="TIGR01682">
    <property type="entry name" value="moaD"/>
    <property type="match status" value="1"/>
</dbReference>
<reference evidence="1" key="2">
    <citation type="submission" date="2020-09" db="EMBL/GenBank/DDBJ databases">
        <authorList>
            <person name="Sun Q."/>
            <person name="Zhou Y."/>
        </authorList>
    </citation>
    <scope>NUCLEOTIDE SEQUENCE</scope>
    <source>
        <strain evidence="1">CGMCC 1.10998</strain>
    </source>
</reference>
<accession>A0A916XR49</accession>
<dbReference type="InterPro" id="IPR003749">
    <property type="entry name" value="ThiS/MoaD-like"/>
</dbReference>
<keyword evidence="2" id="KW-1185">Reference proteome</keyword>
<dbReference type="Proteomes" id="UP000637423">
    <property type="component" value="Unassembled WGS sequence"/>
</dbReference>
<dbReference type="Gene3D" id="3.10.20.30">
    <property type="match status" value="1"/>
</dbReference>
<proteinExistence type="predicted"/>
<dbReference type="SUPFAM" id="SSF54285">
    <property type="entry name" value="MoaD/ThiS"/>
    <property type="match status" value="1"/>
</dbReference>
<comment type="caution">
    <text evidence="1">The sequence shown here is derived from an EMBL/GenBank/DDBJ whole genome shotgun (WGS) entry which is preliminary data.</text>
</comment>
<dbReference type="Pfam" id="PF02597">
    <property type="entry name" value="ThiS"/>
    <property type="match status" value="1"/>
</dbReference>
<dbReference type="AlphaFoldDB" id="A0A916XR49"/>
<name>A0A916XR49_9BURK</name>
<dbReference type="InterPro" id="IPR016155">
    <property type="entry name" value="Mopterin_synth/thiamin_S_b"/>
</dbReference>
<reference evidence="1" key="1">
    <citation type="journal article" date="2014" name="Int. J. Syst. Evol. Microbiol.">
        <title>Complete genome sequence of Corynebacterium casei LMG S-19264T (=DSM 44701T), isolated from a smear-ripened cheese.</title>
        <authorList>
            <consortium name="US DOE Joint Genome Institute (JGI-PGF)"/>
            <person name="Walter F."/>
            <person name="Albersmeier A."/>
            <person name="Kalinowski J."/>
            <person name="Ruckert C."/>
        </authorList>
    </citation>
    <scope>NUCLEOTIDE SEQUENCE</scope>
    <source>
        <strain evidence="1">CGMCC 1.10998</strain>
    </source>
</reference>
<sequence>MVGLTVNIELRFFASIREKLGTSAEQASLPVEVKTVGDVRAWLMTRGGPWAEALAEGRALRMAYNQQMCGADTAIADGGELAFFPPVTGG</sequence>
<dbReference type="EMBL" id="BMED01000008">
    <property type="protein sequence ID" value="GGC99149.1"/>
    <property type="molecule type" value="Genomic_DNA"/>
</dbReference>
<dbReference type="InterPro" id="IPR012675">
    <property type="entry name" value="Beta-grasp_dom_sf"/>
</dbReference>
<dbReference type="CDD" id="cd00754">
    <property type="entry name" value="Ubl_MoaD"/>
    <property type="match status" value="1"/>
</dbReference>